<dbReference type="InterPro" id="IPR011990">
    <property type="entry name" value="TPR-like_helical_dom_sf"/>
</dbReference>
<dbReference type="Gene3D" id="1.25.40.10">
    <property type="entry name" value="Tetratricopeptide repeat domain"/>
    <property type="match status" value="1"/>
</dbReference>
<dbReference type="EMBL" id="MU004422">
    <property type="protein sequence ID" value="KAF2651566.1"/>
    <property type="molecule type" value="Genomic_DNA"/>
</dbReference>
<gene>
    <name evidence="2" type="ORF">K491DRAFT_696334</name>
</gene>
<feature type="compositionally biased region" description="Basic and acidic residues" evidence="1">
    <location>
        <begin position="462"/>
        <end position="494"/>
    </location>
</feature>
<feature type="region of interest" description="Disordered" evidence="1">
    <location>
        <begin position="437"/>
        <end position="494"/>
    </location>
</feature>
<organism evidence="2 3">
    <name type="scientific">Lophiostoma macrostomum CBS 122681</name>
    <dbReference type="NCBI Taxonomy" id="1314788"/>
    <lineage>
        <taxon>Eukaryota</taxon>
        <taxon>Fungi</taxon>
        <taxon>Dikarya</taxon>
        <taxon>Ascomycota</taxon>
        <taxon>Pezizomycotina</taxon>
        <taxon>Dothideomycetes</taxon>
        <taxon>Pleosporomycetidae</taxon>
        <taxon>Pleosporales</taxon>
        <taxon>Lophiostomataceae</taxon>
        <taxon>Lophiostoma</taxon>
    </lineage>
</organism>
<evidence type="ECO:0000313" key="3">
    <source>
        <dbReference type="Proteomes" id="UP000799324"/>
    </source>
</evidence>
<accession>A0A6A6SUZ5</accession>
<proteinExistence type="predicted"/>
<dbReference type="Proteomes" id="UP000799324">
    <property type="component" value="Unassembled WGS sequence"/>
</dbReference>
<name>A0A6A6SUZ5_9PLEO</name>
<keyword evidence="3" id="KW-1185">Reference proteome</keyword>
<evidence type="ECO:0008006" key="4">
    <source>
        <dbReference type="Google" id="ProtNLM"/>
    </source>
</evidence>
<reference evidence="2" key="1">
    <citation type="journal article" date="2020" name="Stud. Mycol.">
        <title>101 Dothideomycetes genomes: a test case for predicting lifestyles and emergence of pathogens.</title>
        <authorList>
            <person name="Haridas S."/>
            <person name="Albert R."/>
            <person name="Binder M."/>
            <person name="Bloem J."/>
            <person name="Labutti K."/>
            <person name="Salamov A."/>
            <person name="Andreopoulos B."/>
            <person name="Baker S."/>
            <person name="Barry K."/>
            <person name="Bills G."/>
            <person name="Bluhm B."/>
            <person name="Cannon C."/>
            <person name="Castanera R."/>
            <person name="Culley D."/>
            <person name="Daum C."/>
            <person name="Ezra D."/>
            <person name="Gonzalez J."/>
            <person name="Henrissat B."/>
            <person name="Kuo A."/>
            <person name="Liang C."/>
            <person name="Lipzen A."/>
            <person name="Lutzoni F."/>
            <person name="Magnuson J."/>
            <person name="Mondo S."/>
            <person name="Nolan M."/>
            <person name="Ohm R."/>
            <person name="Pangilinan J."/>
            <person name="Park H.-J."/>
            <person name="Ramirez L."/>
            <person name="Alfaro M."/>
            <person name="Sun H."/>
            <person name="Tritt A."/>
            <person name="Yoshinaga Y."/>
            <person name="Zwiers L.-H."/>
            <person name="Turgeon B."/>
            <person name="Goodwin S."/>
            <person name="Spatafora J."/>
            <person name="Crous P."/>
            <person name="Grigoriev I."/>
        </authorList>
    </citation>
    <scope>NUCLEOTIDE SEQUENCE</scope>
    <source>
        <strain evidence="2">CBS 122681</strain>
    </source>
</reference>
<dbReference type="OrthoDB" id="5379420at2759"/>
<dbReference type="AlphaFoldDB" id="A0A6A6SUZ5"/>
<protein>
    <recommendedName>
        <fullName evidence="4">HCP-like protein</fullName>
    </recommendedName>
</protein>
<dbReference type="SUPFAM" id="SSF81901">
    <property type="entry name" value="HCP-like"/>
    <property type="match status" value="1"/>
</dbReference>
<evidence type="ECO:0000256" key="1">
    <source>
        <dbReference type="SAM" id="MobiDB-lite"/>
    </source>
</evidence>
<sequence length="494" mass="55221">MSRAPILRASKRILSSEPCIFCQLRQLPRGSSISTPFQPHLFRSATIDTRRSAPQKRNYATVRSSDTPQVFRKKRDDTNRVTYLRLSEIGKVLALDHKTAEAKIQEFLAKRDSMDEVALVRRIAKGSSLELITHLALVIARVPDIGPTDQSGRMPPSIHPELSRQLFMACIKAGERTAILHVLRAVMRRSESEVDRRRVSQFTSTDIRIARYQLEALAKAGDADAKTLLGQLVLLEDKVSKHAQTSKAYQLWQEAYDIKVANKTRKGIGYKEPHQLEMPQMEPWNLLGCAFLEQQDPTSREQAKALFATGALQADDPISYYYLASFEDPASGLWLQHMTKAASSGVADAMYELANFYNALGDPESSSKALLKTDSLLAKATYWVTSFRKKDGAKDHAIEWYKVAADAGSKPAMWKLAELAEACEDFNTAAENLEELVEAPVDDTPGGAELVRAASRKLQSPEYREKRGAAAAKRKAEEERDGFRRKKPGPEQRA</sequence>
<evidence type="ECO:0000313" key="2">
    <source>
        <dbReference type="EMBL" id="KAF2651566.1"/>
    </source>
</evidence>